<evidence type="ECO:0000313" key="2">
    <source>
        <dbReference type="EMBL" id="KAK9410651.1"/>
    </source>
</evidence>
<dbReference type="InterPro" id="IPR036020">
    <property type="entry name" value="WW_dom_sf"/>
</dbReference>
<reference evidence="2 3" key="1">
    <citation type="journal article" date="2024" name="Proc. Natl. Acad. Sci. U.S.A.">
        <title>The genetic regulatory architecture and epigenomic basis for age-related changes in rattlesnake venom.</title>
        <authorList>
            <person name="Hogan M.P."/>
            <person name="Holding M.L."/>
            <person name="Nystrom G.S."/>
            <person name="Colston T.J."/>
            <person name="Bartlett D.A."/>
            <person name="Mason A.J."/>
            <person name="Ellsworth S.A."/>
            <person name="Rautsaw R.M."/>
            <person name="Lawrence K.C."/>
            <person name="Strickland J.L."/>
            <person name="He B."/>
            <person name="Fraser P."/>
            <person name="Margres M.J."/>
            <person name="Gilbert D.M."/>
            <person name="Gibbs H.L."/>
            <person name="Parkinson C.L."/>
            <person name="Rokyta D.R."/>
        </authorList>
    </citation>
    <scope>NUCLEOTIDE SEQUENCE [LARGE SCALE GENOMIC DNA]</scope>
    <source>
        <strain evidence="2">DRR0105</strain>
    </source>
</reference>
<sequence>MRRFSLLSAWLRMRDSRLVGCLAPVSLFAVIPRPSPLCQLLGWSVSLLLRLLPGKMPRQELPLPEGWEEARDYIDHATKTTSWVDPRDSLLISIFELLFLAETAAAAVTARRARKPKTAV</sequence>
<name>A0AAW1C943_CROAD</name>
<evidence type="ECO:0000259" key="1">
    <source>
        <dbReference type="PROSITE" id="PS50020"/>
    </source>
</evidence>
<protein>
    <submittedName>
        <fullName evidence="2">Protein KIBRA</fullName>
    </submittedName>
</protein>
<dbReference type="EMBL" id="JAOTOJ010000001">
    <property type="protein sequence ID" value="KAK9410651.1"/>
    <property type="molecule type" value="Genomic_DNA"/>
</dbReference>
<gene>
    <name evidence="2" type="ORF">NXF25_001826</name>
</gene>
<dbReference type="SUPFAM" id="SSF51045">
    <property type="entry name" value="WW domain"/>
    <property type="match status" value="1"/>
</dbReference>
<dbReference type="AlphaFoldDB" id="A0AAW1C943"/>
<organism evidence="2 3">
    <name type="scientific">Crotalus adamanteus</name>
    <name type="common">Eastern diamondback rattlesnake</name>
    <dbReference type="NCBI Taxonomy" id="8729"/>
    <lineage>
        <taxon>Eukaryota</taxon>
        <taxon>Metazoa</taxon>
        <taxon>Chordata</taxon>
        <taxon>Craniata</taxon>
        <taxon>Vertebrata</taxon>
        <taxon>Euteleostomi</taxon>
        <taxon>Lepidosauria</taxon>
        <taxon>Squamata</taxon>
        <taxon>Bifurcata</taxon>
        <taxon>Unidentata</taxon>
        <taxon>Episquamata</taxon>
        <taxon>Toxicofera</taxon>
        <taxon>Serpentes</taxon>
        <taxon>Colubroidea</taxon>
        <taxon>Viperidae</taxon>
        <taxon>Crotalinae</taxon>
        <taxon>Crotalus</taxon>
    </lineage>
</organism>
<accession>A0AAW1C943</accession>
<dbReference type="Proteomes" id="UP001474421">
    <property type="component" value="Unassembled WGS sequence"/>
</dbReference>
<comment type="caution">
    <text evidence="2">The sequence shown here is derived from an EMBL/GenBank/DDBJ whole genome shotgun (WGS) entry which is preliminary data.</text>
</comment>
<keyword evidence="3" id="KW-1185">Reference proteome</keyword>
<dbReference type="PROSITE" id="PS50020">
    <property type="entry name" value="WW_DOMAIN_2"/>
    <property type="match status" value="1"/>
</dbReference>
<dbReference type="CDD" id="cd00201">
    <property type="entry name" value="WW"/>
    <property type="match status" value="1"/>
</dbReference>
<dbReference type="Gene3D" id="2.20.70.10">
    <property type="match status" value="1"/>
</dbReference>
<dbReference type="InterPro" id="IPR001202">
    <property type="entry name" value="WW_dom"/>
</dbReference>
<feature type="domain" description="WW" evidence="1">
    <location>
        <begin position="61"/>
        <end position="88"/>
    </location>
</feature>
<proteinExistence type="predicted"/>
<evidence type="ECO:0000313" key="3">
    <source>
        <dbReference type="Proteomes" id="UP001474421"/>
    </source>
</evidence>